<proteinExistence type="predicted"/>
<comment type="caution">
    <text evidence="1">The sequence shown here is derived from an EMBL/GenBank/DDBJ whole genome shotgun (WGS) entry which is preliminary data.</text>
</comment>
<evidence type="ECO:0000313" key="2">
    <source>
        <dbReference type="Proteomes" id="UP001367030"/>
    </source>
</evidence>
<sequence>MFSEINLPAALMQAFAAALVLWVAVPDAHAELPSPTAKPFVVELRQQYRGDGQAIPWSYKRMAQVQNLRDTFPGLKSLRFEGASFVAASRG</sequence>
<keyword evidence="2" id="KW-1185">Reference proteome</keyword>
<protein>
    <submittedName>
        <fullName evidence="1">Uncharacterized protein</fullName>
    </submittedName>
</protein>
<organism evidence="1 2">
    <name type="scientific">Variovorax robiniae</name>
    <dbReference type="NCBI Taxonomy" id="1836199"/>
    <lineage>
        <taxon>Bacteria</taxon>
        <taxon>Pseudomonadati</taxon>
        <taxon>Pseudomonadota</taxon>
        <taxon>Betaproteobacteria</taxon>
        <taxon>Burkholderiales</taxon>
        <taxon>Comamonadaceae</taxon>
        <taxon>Variovorax</taxon>
    </lineage>
</organism>
<name>A0ABU8X279_9BURK</name>
<gene>
    <name evidence="1" type="ORF">WKW79_04950</name>
</gene>
<evidence type="ECO:0000313" key="1">
    <source>
        <dbReference type="EMBL" id="MEJ8853902.1"/>
    </source>
</evidence>
<dbReference type="Proteomes" id="UP001367030">
    <property type="component" value="Unassembled WGS sequence"/>
</dbReference>
<dbReference type="EMBL" id="JBBKZS010000002">
    <property type="protein sequence ID" value="MEJ8853902.1"/>
    <property type="molecule type" value="Genomic_DNA"/>
</dbReference>
<reference evidence="1 2" key="1">
    <citation type="submission" date="2024-03" db="EMBL/GenBank/DDBJ databases">
        <title>Novel species of the genus Variovorax.</title>
        <authorList>
            <person name="Liu Q."/>
            <person name="Xin Y.-H."/>
        </authorList>
    </citation>
    <scope>NUCLEOTIDE SEQUENCE [LARGE SCALE GENOMIC DNA]</scope>
    <source>
        <strain evidence="1 2">KACC 18901</strain>
    </source>
</reference>
<dbReference type="RefSeq" id="WP_340334001.1">
    <property type="nucleotide sequence ID" value="NZ_JBBKZS010000002.1"/>
</dbReference>
<accession>A0ABU8X279</accession>